<organism evidence="2 3">
    <name type="scientific">Ophiobolus disseminans</name>
    <dbReference type="NCBI Taxonomy" id="1469910"/>
    <lineage>
        <taxon>Eukaryota</taxon>
        <taxon>Fungi</taxon>
        <taxon>Dikarya</taxon>
        <taxon>Ascomycota</taxon>
        <taxon>Pezizomycotina</taxon>
        <taxon>Dothideomycetes</taxon>
        <taxon>Pleosporomycetidae</taxon>
        <taxon>Pleosporales</taxon>
        <taxon>Pleosporineae</taxon>
        <taxon>Phaeosphaeriaceae</taxon>
        <taxon>Ophiobolus</taxon>
    </lineage>
</organism>
<accession>A0A6A7A1T6</accession>
<keyword evidence="1" id="KW-0812">Transmembrane</keyword>
<keyword evidence="3" id="KW-1185">Reference proteome</keyword>
<dbReference type="Proteomes" id="UP000799424">
    <property type="component" value="Unassembled WGS sequence"/>
</dbReference>
<dbReference type="OrthoDB" id="5322539at2759"/>
<evidence type="ECO:0000313" key="2">
    <source>
        <dbReference type="EMBL" id="KAF2826764.1"/>
    </source>
</evidence>
<feature type="transmembrane region" description="Helical" evidence="1">
    <location>
        <begin position="31"/>
        <end position="49"/>
    </location>
</feature>
<dbReference type="EMBL" id="MU006225">
    <property type="protein sequence ID" value="KAF2826764.1"/>
    <property type="molecule type" value="Genomic_DNA"/>
</dbReference>
<sequence length="135" mass="14993">MYALDRWHTTTNVTQVTYQNIFSFSSRSRLVIPYAFSLIASLPFLFLGFRSLQRNGLPAIDGGFVQPLVTTAGSTRLRKIAAEGSGRPHDVPTRLKEARIRYGCLDEDGKEGLSQRVGFGLEDEVVGRRAKGLEC</sequence>
<keyword evidence="1" id="KW-1133">Transmembrane helix</keyword>
<evidence type="ECO:0000313" key="3">
    <source>
        <dbReference type="Proteomes" id="UP000799424"/>
    </source>
</evidence>
<reference evidence="2" key="1">
    <citation type="journal article" date="2020" name="Stud. Mycol.">
        <title>101 Dothideomycetes genomes: a test case for predicting lifestyles and emergence of pathogens.</title>
        <authorList>
            <person name="Haridas S."/>
            <person name="Albert R."/>
            <person name="Binder M."/>
            <person name="Bloem J."/>
            <person name="Labutti K."/>
            <person name="Salamov A."/>
            <person name="Andreopoulos B."/>
            <person name="Baker S."/>
            <person name="Barry K."/>
            <person name="Bills G."/>
            <person name="Bluhm B."/>
            <person name="Cannon C."/>
            <person name="Castanera R."/>
            <person name="Culley D."/>
            <person name="Daum C."/>
            <person name="Ezra D."/>
            <person name="Gonzalez J."/>
            <person name="Henrissat B."/>
            <person name="Kuo A."/>
            <person name="Liang C."/>
            <person name="Lipzen A."/>
            <person name="Lutzoni F."/>
            <person name="Magnuson J."/>
            <person name="Mondo S."/>
            <person name="Nolan M."/>
            <person name="Ohm R."/>
            <person name="Pangilinan J."/>
            <person name="Park H.-J."/>
            <person name="Ramirez L."/>
            <person name="Alfaro M."/>
            <person name="Sun H."/>
            <person name="Tritt A."/>
            <person name="Yoshinaga Y."/>
            <person name="Zwiers L.-H."/>
            <person name="Turgeon B."/>
            <person name="Goodwin S."/>
            <person name="Spatafora J."/>
            <person name="Crous P."/>
            <person name="Grigoriev I."/>
        </authorList>
    </citation>
    <scope>NUCLEOTIDE SEQUENCE</scope>
    <source>
        <strain evidence="2">CBS 113818</strain>
    </source>
</reference>
<proteinExistence type="predicted"/>
<keyword evidence="1" id="KW-0472">Membrane</keyword>
<protein>
    <submittedName>
        <fullName evidence="2">Uncharacterized protein</fullName>
    </submittedName>
</protein>
<evidence type="ECO:0000256" key="1">
    <source>
        <dbReference type="SAM" id="Phobius"/>
    </source>
</evidence>
<gene>
    <name evidence="2" type="ORF">CC86DRAFT_20398</name>
</gene>
<dbReference type="AlphaFoldDB" id="A0A6A7A1T6"/>
<name>A0A6A7A1T6_9PLEO</name>